<evidence type="ECO:0000313" key="2">
    <source>
        <dbReference type="EMBL" id="KAJ5466406.1"/>
    </source>
</evidence>
<dbReference type="AlphaFoldDB" id="A0A9X0BJ42"/>
<feature type="region of interest" description="Disordered" evidence="1">
    <location>
        <begin position="64"/>
        <end position="86"/>
    </location>
</feature>
<feature type="compositionally biased region" description="Basic residues" evidence="1">
    <location>
        <begin position="64"/>
        <end position="78"/>
    </location>
</feature>
<reference evidence="2" key="2">
    <citation type="journal article" date="2023" name="IMA Fungus">
        <title>Comparative genomic study of the Penicillium genus elucidates a diverse pangenome and 15 lateral gene transfer events.</title>
        <authorList>
            <person name="Petersen C."/>
            <person name="Sorensen T."/>
            <person name="Nielsen M.R."/>
            <person name="Sondergaard T.E."/>
            <person name="Sorensen J.L."/>
            <person name="Fitzpatrick D.A."/>
            <person name="Frisvad J.C."/>
            <person name="Nielsen K.L."/>
        </authorList>
    </citation>
    <scope>NUCLEOTIDE SEQUENCE</scope>
    <source>
        <strain evidence="2">IBT 17660</strain>
    </source>
</reference>
<organism evidence="2 3">
    <name type="scientific">Penicillium desertorum</name>
    <dbReference type="NCBI Taxonomy" id="1303715"/>
    <lineage>
        <taxon>Eukaryota</taxon>
        <taxon>Fungi</taxon>
        <taxon>Dikarya</taxon>
        <taxon>Ascomycota</taxon>
        <taxon>Pezizomycotina</taxon>
        <taxon>Eurotiomycetes</taxon>
        <taxon>Eurotiomycetidae</taxon>
        <taxon>Eurotiales</taxon>
        <taxon>Aspergillaceae</taxon>
        <taxon>Penicillium</taxon>
    </lineage>
</organism>
<dbReference type="Proteomes" id="UP001147760">
    <property type="component" value="Unassembled WGS sequence"/>
</dbReference>
<sequence length="182" mass="20556">MNLLSYEIYRLVGESLDDLLQSMDDCLLDVDITVDGDPADQPATASPRSATRIVDFKSVSRYHKLQHSPKKTHRKASTKGHPSGNEYIVAPVHSDHSATTHAQLRIGAARHTFKNGWLPRQVLLESLESGAIVEYLCNYFSSARSTEVDIVLFDVDMVRTRSLRFMRHPQRLNVAFSRGRYA</sequence>
<proteinExistence type="predicted"/>
<accession>A0A9X0BJ42</accession>
<name>A0A9X0BJ42_9EURO</name>
<reference evidence="2" key="1">
    <citation type="submission" date="2022-12" db="EMBL/GenBank/DDBJ databases">
        <authorList>
            <person name="Petersen C."/>
        </authorList>
    </citation>
    <scope>NUCLEOTIDE SEQUENCE</scope>
    <source>
        <strain evidence="2">IBT 17660</strain>
    </source>
</reference>
<gene>
    <name evidence="2" type="ORF">N7530_010193</name>
</gene>
<keyword evidence="3" id="KW-1185">Reference proteome</keyword>
<evidence type="ECO:0000313" key="3">
    <source>
        <dbReference type="Proteomes" id="UP001147760"/>
    </source>
</evidence>
<dbReference type="EMBL" id="JAPWDO010000006">
    <property type="protein sequence ID" value="KAJ5466406.1"/>
    <property type="molecule type" value="Genomic_DNA"/>
</dbReference>
<evidence type="ECO:0000256" key="1">
    <source>
        <dbReference type="SAM" id="MobiDB-lite"/>
    </source>
</evidence>
<protein>
    <submittedName>
        <fullName evidence="2">Uncharacterized protein</fullName>
    </submittedName>
</protein>
<comment type="caution">
    <text evidence="2">The sequence shown here is derived from an EMBL/GenBank/DDBJ whole genome shotgun (WGS) entry which is preliminary data.</text>
</comment>